<dbReference type="SMART" id="SM00418">
    <property type="entry name" value="HTH_ARSR"/>
    <property type="match status" value="1"/>
</dbReference>
<evidence type="ECO:0000313" key="6">
    <source>
        <dbReference type="EMBL" id="VDC30324.1"/>
    </source>
</evidence>
<keyword evidence="1" id="KW-0805">Transcription regulation</keyword>
<dbReference type="InterPro" id="IPR051011">
    <property type="entry name" value="Metal_resp_trans_reg"/>
</dbReference>
<name>A0A3P5X7D8_9MICC</name>
<dbReference type="InterPro" id="IPR036390">
    <property type="entry name" value="WH_DNA-bd_sf"/>
</dbReference>
<dbReference type="InterPro" id="IPR001845">
    <property type="entry name" value="HTH_ArsR_DNA-bd_dom"/>
</dbReference>
<dbReference type="AlphaFoldDB" id="A0A3P5X7D8"/>
<dbReference type="InterPro" id="IPR036388">
    <property type="entry name" value="WH-like_DNA-bd_sf"/>
</dbReference>
<accession>A0A3P5X7D8</accession>
<feature type="compositionally biased region" description="Low complexity" evidence="4">
    <location>
        <begin position="1"/>
        <end position="16"/>
    </location>
</feature>
<keyword evidence="2" id="KW-0238">DNA-binding</keyword>
<dbReference type="GO" id="GO:0003700">
    <property type="term" value="F:DNA-binding transcription factor activity"/>
    <property type="evidence" value="ECO:0007669"/>
    <property type="project" value="InterPro"/>
</dbReference>
<dbReference type="GO" id="GO:0003677">
    <property type="term" value="F:DNA binding"/>
    <property type="evidence" value="ECO:0007669"/>
    <property type="project" value="UniProtKB-KW"/>
</dbReference>
<dbReference type="PANTHER" id="PTHR43132">
    <property type="entry name" value="ARSENICAL RESISTANCE OPERON REPRESSOR ARSR-RELATED"/>
    <property type="match status" value="1"/>
</dbReference>
<feature type="region of interest" description="Disordered" evidence="4">
    <location>
        <begin position="1"/>
        <end position="32"/>
    </location>
</feature>
<dbReference type="EMBL" id="UXAU01000036">
    <property type="protein sequence ID" value="VDC30324.1"/>
    <property type="molecule type" value="Genomic_DNA"/>
</dbReference>
<dbReference type="Pfam" id="PF01022">
    <property type="entry name" value="HTH_5"/>
    <property type="match status" value="1"/>
</dbReference>
<dbReference type="PANTHER" id="PTHR43132:SF8">
    <property type="entry name" value="HTH-TYPE TRANSCRIPTIONAL REGULATOR KMTR"/>
    <property type="match status" value="1"/>
</dbReference>
<feature type="domain" description="HTH arsR-type" evidence="5">
    <location>
        <begin position="30"/>
        <end position="124"/>
    </location>
</feature>
<dbReference type="CDD" id="cd00090">
    <property type="entry name" value="HTH_ARSR"/>
    <property type="match status" value="1"/>
</dbReference>
<protein>
    <submittedName>
        <fullName evidence="6">HTH-type transcriptional regulator KmtR</fullName>
    </submittedName>
</protein>
<evidence type="ECO:0000256" key="1">
    <source>
        <dbReference type="ARBA" id="ARBA00023015"/>
    </source>
</evidence>
<evidence type="ECO:0000256" key="4">
    <source>
        <dbReference type="SAM" id="MobiDB-lite"/>
    </source>
</evidence>
<dbReference type="Gene3D" id="1.10.10.10">
    <property type="entry name" value="Winged helix-like DNA-binding domain superfamily/Winged helix DNA-binding domain"/>
    <property type="match status" value="1"/>
</dbReference>
<dbReference type="NCBIfam" id="NF033788">
    <property type="entry name" value="HTH_metalloreg"/>
    <property type="match status" value="1"/>
</dbReference>
<evidence type="ECO:0000256" key="2">
    <source>
        <dbReference type="ARBA" id="ARBA00023125"/>
    </source>
</evidence>
<sequence>MSSRPRSALSPSSALSTVPVEPSLSHPVTPGPELLEAAAGTLRMLAEPTRLHLLWQLSNGPKTVTELTDASGAPRTVVSQHLAKLRLSGLVDTRKDGRHVIYSLHDGHLVRLIRETINHADHRTTGEPAHD</sequence>
<evidence type="ECO:0000256" key="3">
    <source>
        <dbReference type="ARBA" id="ARBA00023163"/>
    </source>
</evidence>
<organism evidence="6 7">
    <name type="scientific">Arthrobacter ulcerisalmonis</name>
    <dbReference type="NCBI Taxonomy" id="2483813"/>
    <lineage>
        <taxon>Bacteria</taxon>
        <taxon>Bacillati</taxon>
        <taxon>Actinomycetota</taxon>
        <taxon>Actinomycetes</taxon>
        <taxon>Micrococcales</taxon>
        <taxon>Micrococcaceae</taxon>
        <taxon>Arthrobacter</taxon>
    </lineage>
</organism>
<evidence type="ECO:0000259" key="5">
    <source>
        <dbReference type="PROSITE" id="PS50987"/>
    </source>
</evidence>
<proteinExistence type="predicted"/>
<keyword evidence="3" id="KW-0804">Transcription</keyword>
<dbReference type="InterPro" id="IPR011991">
    <property type="entry name" value="ArsR-like_HTH"/>
</dbReference>
<gene>
    <name evidence="6" type="primary">kmtR_2</name>
    <name evidence="6" type="ORF">PSET11_02484</name>
</gene>
<dbReference type="PRINTS" id="PR00778">
    <property type="entry name" value="HTHARSR"/>
</dbReference>
<dbReference type="Proteomes" id="UP000280861">
    <property type="component" value="Unassembled WGS sequence"/>
</dbReference>
<keyword evidence="7" id="KW-1185">Reference proteome</keyword>
<dbReference type="SUPFAM" id="SSF46785">
    <property type="entry name" value="Winged helix' DNA-binding domain"/>
    <property type="match status" value="1"/>
</dbReference>
<dbReference type="PROSITE" id="PS50987">
    <property type="entry name" value="HTH_ARSR_2"/>
    <property type="match status" value="1"/>
</dbReference>
<reference evidence="6 7" key="1">
    <citation type="submission" date="2018-11" db="EMBL/GenBank/DDBJ databases">
        <authorList>
            <person name="Criscuolo A."/>
        </authorList>
    </citation>
    <scope>NUCLEOTIDE SEQUENCE [LARGE SCALE GENOMIC DNA]</scope>
    <source>
        <strain evidence="6">AT11b</strain>
    </source>
</reference>
<evidence type="ECO:0000313" key="7">
    <source>
        <dbReference type="Proteomes" id="UP000280861"/>
    </source>
</evidence>